<dbReference type="Proteomes" id="UP000193642">
    <property type="component" value="Unassembled WGS sequence"/>
</dbReference>
<sequence>MSTILEHIKTLDNNTLTRLYHQPATCLAILRLLQPLAKHIIMRLLFVGAVEMPVVLNWIFDTKQASLAEALLSLRNFNIAWDENGSLIINQVFQTNLKNALVGGGNTSSFGLPTDSKDKKDITLEYLDTYAKESWETVLHFLVGTPSEKRPTAVVTLMEGSGLMAKPAHSHRPEDLRITNKGFQFLLQDVNEQVWGFLLQYLEMSEQLGMDPVDVLNFFFQLGSLEFGQDYSVDVLTDTQKQMLEDLKHFGLVYQRRKKSSRFYPTRLATSLTSGVAASGDTGDAGYIIVETNFKVYAYTTSPLQIAVLSLFLTLKARFANMVIGILTRDSVREAYNNGISSDQIKQFLTNHAHPEMKKELPPTVVDQIKLWESERKRAVAAPAVLYQDFPRSLEYLEAVGFARELGYVLWSSDQKRMFAVTPEGHVRMKEYMIRKKQQQQQQQQAV</sequence>
<dbReference type="PANTHER" id="PTHR13152:SF0">
    <property type="entry name" value="GENERAL TRANSCRIPTION FACTOR IIH SUBUNIT 4"/>
    <property type="match status" value="1"/>
</dbReference>
<evidence type="ECO:0000313" key="12">
    <source>
        <dbReference type="Proteomes" id="UP000193642"/>
    </source>
</evidence>
<name>A0A1Y2BN63_9FUNG</name>
<organism evidence="11 12">
    <name type="scientific">Rhizoclosmatium globosum</name>
    <dbReference type="NCBI Taxonomy" id="329046"/>
    <lineage>
        <taxon>Eukaryota</taxon>
        <taxon>Fungi</taxon>
        <taxon>Fungi incertae sedis</taxon>
        <taxon>Chytridiomycota</taxon>
        <taxon>Chytridiomycota incertae sedis</taxon>
        <taxon>Chytridiomycetes</taxon>
        <taxon>Chytridiales</taxon>
        <taxon>Chytriomycetaceae</taxon>
        <taxon>Rhizoclosmatium</taxon>
    </lineage>
</organism>
<dbReference type="NCBIfam" id="TIGR00625">
    <property type="entry name" value="tfb2"/>
    <property type="match status" value="1"/>
</dbReference>
<dbReference type="InterPro" id="IPR040662">
    <property type="entry name" value="Tfb2_C"/>
</dbReference>
<dbReference type="GO" id="GO:0001671">
    <property type="term" value="F:ATPase activator activity"/>
    <property type="evidence" value="ECO:0007669"/>
    <property type="project" value="InterPro"/>
</dbReference>
<feature type="domain" description="Transcription factor Tfb2 C-terminal" evidence="10">
    <location>
        <begin position="367"/>
        <end position="433"/>
    </location>
</feature>
<dbReference type="AlphaFoldDB" id="A0A1Y2BN63"/>
<dbReference type="GO" id="GO:0016251">
    <property type="term" value="F:RNA polymerase II general transcription initiation factor activity"/>
    <property type="evidence" value="ECO:0007669"/>
    <property type="project" value="EnsemblFungi"/>
</dbReference>
<protein>
    <recommendedName>
        <fullName evidence="9">RNA polymerase II transcription factor B subunit 2</fullName>
    </recommendedName>
</protein>
<dbReference type="Pfam" id="PF03849">
    <property type="entry name" value="Tfb2"/>
    <property type="match status" value="1"/>
</dbReference>
<comment type="caution">
    <text evidence="11">The sequence shown here is derived from an EMBL/GenBank/DDBJ whole genome shotgun (WGS) entry which is preliminary data.</text>
</comment>
<evidence type="ECO:0000256" key="7">
    <source>
        <dbReference type="ARBA" id="ARBA00023204"/>
    </source>
</evidence>
<keyword evidence="6 9" id="KW-0804">Transcription</keyword>
<dbReference type="InterPro" id="IPR004598">
    <property type="entry name" value="TFIIH_p52/Tfb2"/>
</dbReference>
<evidence type="ECO:0000256" key="5">
    <source>
        <dbReference type="ARBA" id="ARBA00023015"/>
    </source>
</evidence>
<dbReference type="GO" id="GO:0000112">
    <property type="term" value="C:nucleotide-excision repair factor 3 complex"/>
    <property type="evidence" value="ECO:0007669"/>
    <property type="project" value="EnsemblFungi"/>
</dbReference>
<comment type="function">
    <text evidence="1">Component of the general transcription and DNA repair factor IIH (TFIIH) core complex, which is involved in general and transcription-coupled nucleotide excision repair (NER) of damaged DNA and, when complexed to TFIIK, in RNA transcription by RNA polymerase II. In NER, TFIIH acts by opening DNA around the lesion to allow the excision of the damaged oligonucleotide and its replacement by a new DNA fragment. In transcription, TFIIH has an essential role in transcription initiation. When the pre-initiation complex (PIC) has been established, TFIIH is required for promoter opening and promoter escape. Phosphorylation of the C-terminal tail (CTD) of the largest subunit of RNA polymerase II by the kinase module TFIIK controls the initiation of transcription.</text>
</comment>
<evidence type="ECO:0000256" key="8">
    <source>
        <dbReference type="ARBA" id="ARBA00023242"/>
    </source>
</evidence>
<evidence type="ECO:0000256" key="4">
    <source>
        <dbReference type="ARBA" id="ARBA00022763"/>
    </source>
</evidence>
<dbReference type="EMBL" id="MCGO01000057">
    <property type="protein sequence ID" value="ORY36191.1"/>
    <property type="molecule type" value="Genomic_DNA"/>
</dbReference>
<dbReference type="GO" id="GO:0005675">
    <property type="term" value="C:transcription factor TFIIH holo complex"/>
    <property type="evidence" value="ECO:0007669"/>
    <property type="project" value="EnsemblFungi"/>
</dbReference>
<accession>A0A1Y2BN63</accession>
<keyword evidence="5 9" id="KW-0805">Transcription regulation</keyword>
<evidence type="ECO:0000256" key="3">
    <source>
        <dbReference type="ARBA" id="ARBA00007132"/>
    </source>
</evidence>
<evidence type="ECO:0000313" key="11">
    <source>
        <dbReference type="EMBL" id="ORY36191.1"/>
    </source>
</evidence>
<keyword evidence="12" id="KW-1185">Reference proteome</keyword>
<dbReference type="GO" id="GO:0000439">
    <property type="term" value="C:transcription factor TFIIH core complex"/>
    <property type="evidence" value="ECO:0007669"/>
    <property type="project" value="EnsemblFungi"/>
</dbReference>
<gene>
    <name evidence="11" type="ORF">BCR33DRAFT_722294</name>
</gene>
<dbReference type="GO" id="GO:0006289">
    <property type="term" value="P:nucleotide-excision repair"/>
    <property type="evidence" value="ECO:0007669"/>
    <property type="project" value="EnsemblFungi"/>
</dbReference>
<dbReference type="GO" id="GO:0003690">
    <property type="term" value="F:double-stranded DNA binding"/>
    <property type="evidence" value="ECO:0007669"/>
    <property type="project" value="EnsemblFungi"/>
</dbReference>
<keyword evidence="4 9" id="KW-0227">DNA damage</keyword>
<proteinExistence type="inferred from homology"/>
<dbReference type="Pfam" id="PF18307">
    <property type="entry name" value="Tfb2_C"/>
    <property type="match status" value="1"/>
</dbReference>
<dbReference type="GO" id="GO:0006367">
    <property type="term" value="P:transcription initiation at RNA polymerase II promoter"/>
    <property type="evidence" value="ECO:0007669"/>
    <property type="project" value="EnsemblFungi"/>
</dbReference>
<evidence type="ECO:0000259" key="10">
    <source>
        <dbReference type="Pfam" id="PF18307"/>
    </source>
</evidence>
<reference evidence="11 12" key="1">
    <citation type="submission" date="2016-07" db="EMBL/GenBank/DDBJ databases">
        <title>Pervasive Adenine N6-methylation of Active Genes in Fungi.</title>
        <authorList>
            <consortium name="DOE Joint Genome Institute"/>
            <person name="Mondo S.J."/>
            <person name="Dannebaum R.O."/>
            <person name="Kuo R.C."/>
            <person name="Labutti K."/>
            <person name="Haridas S."/>
            <person name="Kuo A."/>
            <person name="Salamov A."/>
            <person name="Ahrendt S.R."/>
            <person name="Lipzen A."/>
            <person name="Sullivan W."/>
            <person name="Andreopoulos W.B."/>
            <person name="Clum A."/>
            <person name="Lindquist E."/>
            <person name="Daum C."/>
            <person name="Ramamoorthy G.K."/>
            <person name="Gryganskyi A."/>
            <person name="Culley D."/>
            <person name="Magnuson J.K."/>
            <person name="James T.Y."/>
            <person name="O'Malley M.A."/>
            <person name="Stajich J.E."/>
            <person name="Spatafora J.W."/>
            <person name="Visel A."/>
            <person name="Grigoriev I.V."/>
        </authorList>
    </citation>
    <scope>NUCLEOTIDE SEQUENCE [LARGE SCALE GENOMIC DNA]</scope>
    <source>
        <strain evidence="11 12">JEL800</strain>
    </source>
</reference>
<keyword evidence="8 9" id="KW-0539">Nucleus</keyword>
<dbReference type="STRING" id="329046.A0A1Y2BN63"/>
<keyword evidence="7 9" id="KW-0234">DNA repair</keyword>
<dbReference type="Gene3D" id="3.30.70.2610">
    <property type="match status" value="1"/>
</dbReference>
<comment type="similarity">
    <text evidence="3 9">Belongs to the TFB2 family.</text>
</comment>
<evidence type="ECO:0000256" key="6">
    <source>
        <dbReference type="ARBA" id="ARBA00023163"/>
    </source>
</evidence>
<comment type="function">
    <text evidence="9">Component of the general transcription and DNA repair factor IIH (TFIIH) core complex which is involved in general and transcription-coupled nucleotide excision repair (NER) of damaged DNA.</text>
</comment>
<evidence type="ECO:0000256" key="9">
    <source>
        <dbReference type="RuleBase" id="RU364024"/>
    </source>
</evidence>
<evidence type="ECO:0000256" key="1">
    <source>
        <dbReference type="ARBA" id="ARBA00002817"/>
    </source>
</evidence>
<dbReference type="PANTHER" id="PTHR13152">
    <property type="entry name" value="TFIIH, POLYPEPTIDE 4"/>
    <property type="match status" value="1"/>
</dbReference>
<evidence type="ECO:0000256" key="2">
    <source>
        <dbReference type="ARBA" id="ARBA00004123"/>
    </source>
</evidence>
<dbReference type="OrthoDB" id="364513at2759"/>
<comment type="subcellular location">
    <subcellularLocation>
        <location evidence="2 9">Nucleus</location>
    </subcellularLocation>
</comment>